<evidence type="ECO:0000256" key="1">
    <source>
        <dbReference type="SAM" id="Phobius"/>
    </source>
</evidence>
<keyword evidence="1" id="KW-0812">Transmembrane</keyword>
<accession>A0A1M3TT32</accession>
<dbReference type="Proteomes" id="UP000184063">
    <property type="component" value="Unassembled WGS sequence"/>
</dbReference>
<name>A0A1M3TT32_ASPLC</name>
<dbReference type="AlphaFoldDB" id="A0A1M3TT32"/>
<evidence type="ECO:0000313" key="3">
    <source>
        <dbReference type="Proteomes" id="UP000184063"/>
    </source>
</evidence>
<reference evidence="3" key="1">
    <citation type="journal article" date="2017" name="Genome Biol.">
        <title>Comparative genomics reveals high biological diversity and specific adaptations in the industrially and medically important fungal genus Aspergillus.</title>
        <authorList>
            <person name="de Vries R.P."/>
            <person name="Riley R."/>
            <person name="Wiebenga A."/>
            <person name="Aguilar-Osorio G."/>
            <person name="Amillis S."/>
            <person name="Uchima C.A."/>
            <person name="Anderluh G."/>
            <person name="Asadollahi M."/>
            <person name="Askin M."/>
            <person name="Barry K."/>
            <person name="Battaglia E."/>
            <person name="Bayram O."/>
            <person name="Benocci T."/>
            <person name="Braus-Stromeyer S.A."/>
            <person name="Caldana C."/>
            <person name="Canovas D."/>
            <person name="Cerqueira G.C."/>
            <person name="Chen F."/>
            <person name="Chen W."/>
            <person name="Choi C."/>
            <person name="Clum A."/>
            <person name="Dos Santos R.A."/>
            <person name="Damasio A.R."/>
            <person name="Diallinas G."/>
            <person name="Emri T."/>
            <person name="Fekete E."/>
            <person name="Flipphi M."/>
            <person name="Freyberg S."/>
            <person name="Gallo A."/>
            <person name="Gournas C."/>
            <person name="Habgood R."/>
            <person name="Hainaut M."/>
            <person name="Harispe M.L."/>
            <person name="Henrissat B."/>
            <person name="Hilden K.S."/>
            <person name="Hope R."/>
            <person name="Hossain A."/>
            <person name="Karabika E."/>
            <person name="Karaffa L."/>
            <person name="Karanyi Z."/>
            <person name="Krasevec N."/>
            <person name="Kuo A."/>
            <person name="Kusch H."/>
            <person name="LaButti K."/>
            <person name="Lagendijk E.L."/>
            <person name="Lapidus A."/>
            <person name="Levasseur A."/>
            <person name="Lindquist E."/>
            <person name="Lipzen A."/>
            <person name="Logrieco A.F."/>
            <person name="MacCabe A."/>
            <person name="Maekelae M.R."/>
            <person name="Malavazi I."/>
            <person name="Melin P."/>
            <person name="Meyer V."/>
            <person name="Mielnichuk N."/>
            <person name="Miskei M."/>
            <person name="Molnar A.P."/>
            <person name="Mule G."/>
            <person name="Ngan C.Y."/>
            <person name="Orejas M."/>
            <person name="Orosz E."/>
            <person name="Ouedraogo J.P."/>
            <person name="Overkamp K.M."/>
            <person name="Park H.-S."/>
            <person name="Perrone G."/>
            <person name="Piumi F."/>
            <person name="Punt P.J."/>
            <person name="Ram A.F."/>
            <person name="Ramon A."/>
            <person name="Rauscher S."/>
            <person name="Record E."/>
            <person name="Riano-Pachon D.M."/>
            <person name="Robert V."/>
            <person name="Roehrig J."/>
            <person name="Ruller R."/>
            <person name="Salamov A."/>
            <person name="Salih N.S."/>
            <person name="Samson R.A."/>
            <person name="Sandor E."/>
            <person name="Sanguinetti M."/>
            <person name="Schuetze T."/>
            <person name="Sepcic K."/>
            <person name="Shelest E."/>
            <person name="Sherlock G."/>
            <person name="Sophianopoulou V."/>
            <person name="Squina F.M."/>
            <person name="Sun H."/>
            <person name="Susca A."/>
            <person name="Todd R.B."/>
            <person name="Tsang A."/>
            <person name="Unkles S.E."/>
            <person name="van de Wiele N."/>
            <person name="van Rossen-Uffink D."/>
            <person name="Oliveira J.V."/>
            <person name="Vesth T.C."/>
            <person name="Visser J."/>
            <person name="Yu J.-H."/>
            <person name="Zhou M."/>
            <person name="Andersen M.R."/>
            <person name="Archer D.B."/>
            <person name="Baker S.E."/>
            <person name="Benoit I."/>
            <person name="Brakhage A.A."/>
            <person name="Braus G.H."/>
            <person name="Fischer R."/>
            <person name="Frisvad J.C."/>
            <person name="Goldman G.H."/>
            <person name="Houbraken J."/>
            <person name="Oakley B."/>
            <person name="Pocsi I."/>
            <person name="Scazzocchio C."/>
            <person name="Seiboth B."/>
            <person name="vanKuyk P.A."/>
            <person name="Wortman J."/>
            <person name="Dyer P.S."/>
            <person name="Grigoriev I.V."/>
        </authorList>
    </citation>
    <scope>NUCLEOTIDE SEQUENCE [LARGE SCALE GENOMIC DNA]</scope>
    <source>
        <strain evidence="3">CBS 106.47</strain>
    </source>
</reference>
<evidence type="ECO:0000313" key="2">
    <source>
        <dbReference type="EMBL" id="OJZ89979.1"/>
    </source>
</evidence>
<protein>
    <submittedName>
        <fullName evidence="2">Uncharacterized protein</fullName>
    </submittedName>
</protein>
<organism evidence="2 3">
    <name type="scientific">Aspergillus luchuensis (strain CBS 106.47)</name>
    <dbReference type="NCBI Taxonomy" id="1137211"/>
    <lineage>
        <taxon>Eukaryota</taxon>
        <taxon>Fungi</taxon>
        <taxon>Dikarya</taxon>
        <taxon>Ascomycota</taxon>
        <taxon>Pezizomycotina</taxon>
        <taxon>Eurotiomycetes</taxon>
        <taxon>Eurotiomycetidae</taxon>
        <taxon>Eurotiales</taxon>
        <taxon>Aspergillaceae</taxon>
        <taxon>Aspergillus</taxon>
        <taxon>Aspergillus subgen. Circumdati</taxon>
    </lineage>
</organism>
<dbReference type="VEuPathDB" id="FungiDB:ASPFODRAFT_512863"/>
<dbReference type="EMBL" id="KV878238">
    <property type="protein sequence ID" value="OJZ89979.1"/>
    <property type="molecule type" value="Genomic_DNA"/>
</dbReference>
<gene>
    <name evidence="2" type="ORF">ASPFODRAFT_512863</name>
</gene>
<keyword evidence="1" id="KW-1133">Transmembrane helix</keyword>
<sequence>MFFGAFLVSKGAWVRIPLLSSLFAFFQYSPVYRAHMVAIRRYFEARDNNWIALDFHFLQFVNKTCRREIQGYYVKYKIYCIRAMNITLLYYLSCLCIRTTVWGKRMTPAKTHTKASFAMKSTNQHFPSHQ</sequence>
<proteinExistence type="predicted"/>
<feature type="transmembrane region" description="Helical" evidence="1">
    <location>
        <begin position="12"/>
        <end position="31"/>
    </location>
</feature>
<keyword evidence="1" id="KW-0472">Membrane</keyword>